<dbReference type="InterPro" id="IPR047809">
    <property type="entry name" value="COQ7_proteobact"/>
</dbReference>
<evidence type="ECO:0000256" key="9">
    <source>
        <dbReference type="HAMAP-Rule" id="MF_01658"/>
    </source>
</evidence>
<evidence type="ECO:0000256" key="1">
    <source>
        <dbReference type="ARBA" id="ARBA00004749"/>
    </source>
</evidence>
<comment type="similarity">
    <text evidence="9">Belongs to the COQ7 family.</text>
</comment>
<evidence type="ECO:0000313" key="11">
    <source>
        <dbReference type="EMBL" id="MCS5709529.1"/>
    </source>
</evidence>
<keyword evidence="4 9" id="KW-0479">Metal-binding</keyword>
<feature type="binding site" evidence="9">
    <location>
        <position position="148"/>
    </location>
    <ligand>
        <name>Fe cation</name>
        <dbReference type="ChEBI" id="CHEBI:24875"/>
        <label>2</label>
    </ligand>
</feature>
<dbReference type="GO" id="GO:0008682">
    <property type="term" value="F:3-demethoxyubiquinol 3-hydroxylase activity"/>
    <property type="evidence" value="ECO:0007669"/>
    <property type="project" value="UniProtKB-EC"/>
</dbReference>
<comment type="pathway">
    <text evidence="1 9">Cofactor biosynthesis; ubiquinone biosynthesis.</text>
</comment>
<feature type="binding site" evidence="9">
    <location>
        <position position="66"/>
    </location>
    <ligand>
        <name>Fe cation</name>
        <dbReference type="ChEBI" id="CHEBI:24875"/>
        <label>1</label>
    </ligand>
</feature>
<keyword evidence="6 9" id="KW-0408">Iron</keyword>
<comment type="caution">
    <text evidence="10">The sequence shown here is derived from an EMBL/GenBank/DDBJ whole genome shotgun (WGS) entry which is preliminary data.</text>
</comment>
<keyword evidence="7 9" id="KW-0503">Monooxygenase</keyword>
<evidence type="ECO:0000313" key="10">
    <source>
        <dbReference type="EMBL" id="KRG17745.1"/>
    </source>
</evidence>
<proteinExistence type="inferred from homology"/>
<comment type="cofactor">
    <cofactor evidence="9">
        <name>Fe cation</name>
        <dbReference type="ChEBI" id="CHEBI:24875"/>
    </cofactor>
    <text evidence="9">Binds 2 iron ions per subunit.</text>
</comment>
<dbReference type="InterPro" id="IPR011566">
    <property type="entry name" value="Ubq_synth_Coq7"/>
</dbReference>
<dbReference type="OrthoDB" id="5192789at2"/>
<evidence type="ECO:0000256" key="8">
    <source>
        <dbReference type="ARBA" id="ARBA00023136"/>
    </source>
</evidence>
<sequence>MSTYLRNYSLLDKTISRIDQCIRTLLVPANEFSATHPGAHLEESTALSSTEKAKITSFMRINHSGEICAQALYIGQSWTARDPHIANALEHAATEETMHLAWCAQRLKELDAKTSYLNPLWFVGSLAIGILAGLTGDKISLGFLHETENQVVKHLDKHLQQLPTHDLKSRAILEQMKIDEASHATLALQQGAVHFPMWVKTTMQLTSKMMTTVTYYI</sequence>
<dbReference type="CDD" id="cd01042">
    <property type="entry name" value="DMQH"/>
    <property type="match status" value="1"/>
</dbReference>
<feature type="binding site" evidence="9">
    <location>
        <position position="180"/>
    </location>
    <ligand>
        <name>Fe cation</name>
        <dbReference type="ChEBI" id="CHEBI:24875"/>
        <label>2</label>
    </ligand>
</feature>
<evidence type="ECO:0000256" key="3">
    <source>
        <dbReference type="ARBA" id="ARBA00022688"/>
    </source>
</evidence>
<keyword evidence="5 9" id="KW-0560">Oxidoreductase</keyword>
<dbReference type="SUPFAM" id="SSF47240">
    <property type="entry name" value="Ferritin-like"/>
    <property type="match status" value="1"/>
</dbReference>
<feature type="binding site" evidence="9">
    <location>
        <position position="180"/>
    </location>
    <ligand>
        <name>Fe cation</name>
        <dbReference type="ChEBI" id="CHEBI:24875"/>
        <label>1</label>
    </ligand>
</feature>
<dbReference type="InterPro" id="IPR012347">
    <property type="entry name" value="Ferritin-like"/>
</dbReference>
<dbReference type="Pfam" id="PF03232">
    <property type="entry name" value="COQ7"/>
    <property type="match status" value="1"/>
</dbReference>
<dbReference type="GO" id="GO:0046872">
    <property type="term" value="F:metal ion binding"/>
    <property type="evidence" value="ECO:0007669"/>
    <property type="project" value="UniProtKB-KW"/>
</dbReference>
<comment type="catalytic activity">
    <reaction evidence="9">
        <text>a 5-methoxy-2-methyl-3-(all-trans-polyprenyl)benzene-1,4-diol + AH2 + O2 = a 3-demethylubiquinol + A + H2O</text>
        <dbReference type="Rhea" id="RHEA:50908"/>
        <dbReference type="Rhea" id="RHEA-COMP:10859"/>
        <dbReference type="Rhea" id="RHEA-COMP:10914"/>
        <dbReference type="ChEBI" id="CHEBI:13193"/>
        <dbReference type="ChEBI" id="CHEBI:15377"/>
        <dbReference type="ChEBI" id="CHEBI:15379"/>
        <dbReference type="ChEBI" id="CHEBI:17499"/>
        <dbReference type="ChEBI" id="CHEBI:84167"/>
        <dbReference type="ChEBI" id="CHEBI:84422"/>
        <dbReference type="EC" id="1.14.99.60"/>
    </reaction>
</comment>
<evidence type="ECO:0000313" key="12">
    <source>
        <dbReference type="Proteomes" id="UP000051494"/>
    </source>
</evidence>
<comment type="subcellular location">
    <subcellularLocation>
        <location evidence="9">Cell membrane</location>
        <topology evidence="9">Peripheral membrane protein</topology>
    </subcellularLocation>
</comment>
<keyword evidence="3 9" id="KW-0831">Ubiquinone biosynthesis</keyword>
<dbReference type="EC" id="1.14.99.60" evidence="9"/>
<keyword evidence="12" id="KW-1185">Reference proteome</keyword>
<dbReference type="EMBL" id="LKHV01000012">
    <property type="protein sequence ID" value="KRG17745.1"/>
    <property type="molecule type" value="Genomic_DNA"/>
</dbReference>
<dbReference type="STRING" id="437022.CC99x_02040"/>
<comment type="function">
    <text evidence="9">Catalyzes the hydroxylation of 2-nonaprenyl-3-methyl-6-methoxy-1,4-benzoquinol during ubiquinone biosynthesis.</text>
</comment>
<dbReference type="GO" id="GO:0006744">
    <property type="term" value="P:ubiquinone biosynthetic process"/>
    <property type="evidence" value="ECO:0007669"/>
    <property type="project" value="UniProtKB-UniRule"/>
</dbReference>
<dbReference type="HAMAP" id="MF_01658">
    <property type="entry name" value="COQ7"/>
    <property type="match status" value="1"/>
</dbReference>
<feature type="binding site" evidence="9">
    <location>
        <position position="96"/>
    </location>
    <ligand>
        <name>Fe cation</name>
        <dbReference type="ChEBI" id="CHEBI:24875"/>
        <label>2</label>
    </ligand>
</feature>
<name>A0A0Q9YMP1_9GAMM</name>
<feature type="binding site" evidence="9">
    <location>
        <position position="96"/>
    </location>
    <ligand>
        <name>Fe cation</name>
        <dbReference type="ChEBI" id="CHEBI:24875"/>
        <label>1</label>
    </ligand>
</feature>
<accession>A0A0Q9YMP1</accession>
<reference evidence="10" key="1">
    <citation type="submission" date="2015-09" db="EMBL/GenBank/DDBJ databases">
        <title>Draft Genome Sequences of Two Novel Amoeba-resistant Intranuclear Bacteria, Candidatus Berkiella cookevillensis and Candidatus Berkiella aquae.</title>
        <authorList>
            <person name="Mehari Y.T."/>
            <person name="Arivett B.A."/>
            <person name="Farone A.L."/>
            <person name="Gunderson J.H."/>
            <person name="Farone M.B."/>
        </authorList>
    </citation>
    <scope>NUCLEOTIDE SEQUENCE [LARGE SCALE GENOMIC DNA]</scope>
    <source>
        <strain evidence="10">CC99</strain>
    </source>
</reference>
<evidence type="ECO:0000256" key="2">
    <source>
        <dbReference type="ARBA" id="ARBA00022475"/>
    </source>
</evidence>
<dbReference type="Gene3D" id="1.20.1260.10">
    <property type="match status" value="1"/>
</dbReference>
<protein>
    <recommendedName>
        <fullName evidence="9">3-demethoxyubiquinol 3-hydroxylase</fullName>
        <shortName evidence="9">DMQ hydroxylase</shortName>
        <ecNumber evidence="9">1.14.99.60</ecNumber>
    </recommendedName>
    <alternativeName>
        <fullName evidence="9">2-nonaprenyl-3-methyl-6-methoxy-1,4-benzoquinol hydroxylase</fullName>
    </alternativeName>
</protein>
<organism evidence="10">
    <name type="scientific">Candidatus Berkiella cookevillensis</name>
    <dbReference type="NCBI Taxonomy" id="437022"/>
    <lineage>
        <taxon>Bacteria</taxon>
        <taxon>Pseudomonadati</taxon>
        <taxon>Pseudomonadota</taxon>
        <taxon>Gammaproteobacteria</taxon>
        <taxon>Candidatus Berkiellales</taxon>
        <taxon>Candidatus Berkiellaceae</taxon>
        <taxon>Candidatus Berkiella</taxon>
    </lineage>
</organism>
<evidence type="ECO:0000256" key="4">
    <source>
        <dbReference type="ARBA" id="ARBA00022723"/>
    </source>
</evidence>
<dbReference type="PANTHER" id="PTHR11237:SF4">
    <property type="entry name" value="5-DEMETHOXYUBIQUINONE HYDROXYLASE, MITOCHONDRIAL"/>
    <property type="match status" value="1"/>
</dbReference>
<dbReference type="NCBIfam" id="NF033656">
    <property type="entry name" value="DMQ_monoox_COQ7"/>
    <property type="match status" value="1"/>
</dbReference>
<feature type="binding site" evidence="9">
    <location>
        <position position="183"/>
    </location>
    <ligand>
        <name>Fe cation</name>
        <dbReference type="ChEBI" id="CHEBI:24875"/>
        <label>2</label>
    </ligand>
</feature>
<evidence type="ECO:0000256" key="5">
    <source>
        <dbReference type="ARBA" id="ARBA00023002"/>
    </source>
</evidence>
<dbReference type="EMBL" id="LKHV02000001">
    <property type="protein sequence ID" value="MCS5709529.1"/>
    <property type="molecule type" value="Genomic_DNA"/>
</dbReference>
<dbReference type="RefSeq" id="WP_057625143.1">
    <property type="nucleotide sequence ID" value="NZ_LKHV02000001.1"/>
</dbReference>
<dbReference type="PANTHER" id="PTHR11237">
    <property type="entry name" value="COENZYME Q10 BIOSYNTHESIS PROTEIN 7"/>
    <property type="match status" value="1"/>
</dbReference>
<reference evidence="11" key="3">
    <citation type="submission" date="2021-06" db="EMBL/GenBank/DDBJ databases">
        <title>Genomic Description and Analysis of Intracellular Bacteria, Candidatus Berkiella cookevillensis and Candidatus Berkiella aquae.</title>
        <authorList>
            <person name="Kidane D.T."/>
            <person name="Mehari Y.T."/>
            <person name="Rice F.C."/>
            <person name="Arivett B.A."/>
            <person name="Farone A.L."/>
            <person name="Berk S.G."/>
            <person name="Farone M.B."/>
        </authorList>
    </citation>
    <scope>NUCLEOTIDE SEQUENCE</scope>
    <source>
        <strain evidence="11">CC99</strain>
    </source>
</reference>
<dbReference type="GO" id="GO:0005886">
    <property type="term" value="C:plasma membrane"/>
    <property type="evidence" value="ECO:0007669"/>
    <property type="project" value="UniProtKB-SubCell"/>
</dbReference>
<evidence type="ECO:0000256" key="7">
    <source>
        <dbReference type="ARBA" id="ARBA00023033"/>
    </source>
</evidence>
<dbReference type="InterPro" id="IPR009078">
    <property type="entry name" value="Ferritin-like_SF"/>
</dbReference>
<keyword evidence="2 9" id="KW-1003">Cell membrane</keyword>
<feature type="binding site" evidence="9">
    <location>
        <position position="99"/>
    </location>
    <ligand>
        <name>Fe cation</name>
        <dbReference type="ChEBI" id="CHEBI:24875"/>
        <label>1</label>
    </ligand>
</feature>
<reference evidence="11" key="2">
    <citation type="journal article" date="2016" name="Genome Announc.">
        <title>Draft Genome Sequences of Two Novel Amoeba-Resistant Intranuclear Bacteria, 'Candidatus Berkiella cookevillensis' and 'Candidatus Berkiella aquae'.</title>
        <authorList>
            <person name="Mehari Y.T."/>
            <person name="Arivett B.A."/>
            <person name="Farone A.L."/>
            <person name="Gunderson J.H."/>
            <person name="Farone M.B."/>
        </authorList>
    </citation>
    <scope>NUCLEOTIDE SEQUENCE</scope>
    <source>
        <strain evidence="11">CC99</strain>
    </source>
</reference>
<gene>
    <name evidence="9 10" type="primary">coq7</name>
    <name evidence="11" type="ORF">CC99x_011545</name>
    <name evidence="10" type="ORF">CC99x_02040</name>
</gene>
<dbReference type="AlphaFoldDB" id="A0A0Q9YMP1"/>
<dbReference type="PATRIC" id="fig|1590042.3.peg.2086"/>
<dbReference type="Proteomes" id="UP000051494">
    <property type="component" value="Unassembled WGS sequence"/>
</dbReference>
<dbReference type="UniPathway" id="UPA00232"/>
<evidence type="ECO:0000256" key="6">
    <source>
        <dbReference type="ARBA" id="ARBA00023004"/>
    </source>
</evidence>
<keyword evidence="8 9" id="KW-0472">Membrane</keyword>